<gene>
    <name evidence="2" type="ORF">OD355_00585</name>
</gene>
<keyword evidence="3" id="KW-1185">Reference proteome</keyword>
<comment type="caution">
    <text evidence="2">The sequence shown here is derived from an EMBL/GenBank/DDBJ whole genome shotgun (WGS) entry which is preliminary data.</text>
</comment>
<evidence type="ECO:0000256" key="1">
    <source>
        <dbReference type="SAM" id="SignalP"/>
    </source>
</evidence>
<evidence type="ECO:0000313" key="2">
    <source>
        <dbReference type="EMBL" id="MCU7693005.1"/>
    </source>
</evidence>
<protein>
    <submittedName>
        <fullName evidence="2">DUF2141 domain-containing protein</fullName>
    </submittedName>
</protein>
<keyword evidence="1" id="KW-0732">Signal</keyword>
<sequence length="141" mass="15601">MKHINLLVLLLMISSIAFADGGGNNLTIVIPNVKNRSGNIEVGLFNKSTDFPKENKQFKKVVLKAAPNTKYTFKDLPDGEYAIAVMHDENADGRCNFNMLGIPKEGYGFSNNVRPKFAAPSFKSVKFSLTNNKTISVNLIY</sequence>
<organism evidence="2 3">
    <name type="scientific">Haoranjiania flava</name>
    <dbReference type="NCBI Taxonomy" id="1856322"/>
    <lineage>
        <taxon>Bacteria</taxon>
        <taxon>Pseudomonadati</taxon>
        <taxon>Bacteroidota</taxon>
        <taxon>Chitinophagia</taxon>
        <taxon>Chitinophagales</taxon>
        <taxon>Chitinophagaceae</taxon>
        <taxon>Haoranjiania</taxon>
    </lineage>
</organism>
<dbReference type="EMBL" id="JAOTPL010000001">
    <property type="protein sequence ID" value="MCU7693005.1"/>
    <property type="molecule type" value="Genomic_DNA"/>
</dbReference>
<accession>A0AAE3ILB1</accession>
<dbReference type="Proteomes" id="UP001209317">
    <property type="component" value="Unassembled WGS sequence"/>
</dbReference>
<reference evidence="2" key="1">
    <citation type="submission" date="2022-10" db="EMBL/GenBank/DDBJ databases">
        <authorList>
            <person name="Kim H.S."/>
            <person name="Kim J.-S."/>
            <person name="Suh M.K."/>
            <person name="Eom M.K."/>
            <person name="Lee J.-S."/>
        </authorList>
    </citation>
    <scope>NUCLEOTIDE SEQUENCE</scope>
    <source>
        <strain evidence="2">LIP-5</strain>
    </source>
</reference>
<dbReference type="AlphaFoldDB" id="A0AAE3ILB1"/>
<dbReference type="RefSeq" id="WP_263036493.1">
    <property type="nucleotide sequence ID" value="NZ_JAOTPL010000001.1"/>
</dbReference>
<evidence type="ECO:0000313" key="3">
    <source>
        <dbReference type="Proteomes" id="UP001209317"/>
    </source>
</evidence>
<dbReference type="Pfam" id="PF09912">
    <property type="entry name" value="DUF2141"/>
    <property type="match status" value="1"/>
</dbReference>
<proteinExistence type="predicted"/>
<feature type="signal peptide" evidence="1">
    <location>
        <begin position="1"/>
        <end position="19"/>
    </location>
</feature>
<dbReference type="InterPro" id="IPR018673">
    <property type="entry name" value="DUF2141"/>
</dbReference>
<name>A0AAE3ILB1_9BACT</name>
<feature type="chain" id="PRO_5042296854" evidence="1">
    <location>
        <begin position="20"/>
        <end position="141"/>
    </location>
</feature>